<evidence type="ECO:0000313" key="3">
    <source>
        <dbReference type="EMBL" id="PSL43190.1"/>
    </source>
</evidence>
<keyword evidence="1" id="KW-1133">Transmembrane helix</keyword>
<comment type="caution">
    <text evidence="3">The sequence shown here is derived from an EMBL/GenBank/DDBJ whole genome shotgun (WGS) entry which is preliminary data.</text>
</comment>
<feature type="transmembrane region" description="Helical" evidence="1">
    <location>
        <begin position="156"/>
        <end position="182"/>
    </location>
</feature>
<feature type="transmembrane region" description="Helical" evidence="1">
    <location>
        <begin position="194"/>
        <end position="217"/>
    </location>
</feature>
<feature type="signal peptide" evidence="2">
    <location>
        <begin position="1"/>
        <end position="18"/>
    </location>
</feature>
<dbReference type="Pfam" id="PF09546">
    <property type="entry name" value="Spore_III_AE"/>
    <property type="match status" value="1"/>
</dbReference>
<feature type="chain" id="PRO_5039113525" evidence="2">
    <location>
        <begin position="19"/>
        <end position="384"/>
    </location>
</feature>
<gene>
    <name evidence="3" type="ORF">B0H94_11112</name>
</gene>
<dbReference type="Proteomes" id="UP000242310">
    <property type="component" value="Unassembled WGS sequence"/>
</dbReference>
<dbReference type="OrthoDB" id="2373222at2"/>
<feature type="transmembrane region" description="Helical" evidence="1">
    <location>
        <begin position="348"/>
        <end position="375"/>
    </location>
</feature>
<feature type="transmembrane region" description="Helical" evidence="1">
    <location>
        <begin position="303"/>
        <end position="328"/>
    </location>
</feature>
<keyword evidence="4" id="KW-1185">Reference proteome</keyword>
<keyword evidence="2" id="KW-0732">Signal</keyword>
<dbReference type="EMBL" id="PYAV01000011">
    <property type="protein sequence ID" value="PSL43190.1"/>
    <property type="molecule type" value="Genomic_DNA"/>
</dbReference>
<organism evidence="3 4">
    <name type="scientific">Salsuginibacillus halophilus</name>
    <dbReference type="NCBI Taxonomy" id="517424"/>
    <lineage>
        <taxon>Bacteria</taxon>
        <taxon>Bacillati</taxon>
        <taxon>Bacillota</taxon>
        <taxon>Bacilli</taxon>
        <taxon>Bacillales</taxon>
        <taxon>Bacillaceae</taxon>
        <taxon>Salsuginibacillus</taxon>
    </lineage>
</organism>
<evidence type="ECO:0000256" key="2">
    <source>
        <dbReference type="SAM" id="SignalP"/>
    </source>
</evidence>
<proteinExistence type="predicted"/>
<dbReference type="NCBIfam" id="TIGR02829">
    <property type="entry name" value="spore_III_AE"/>
    <property type="match status" value="1"/>
</dbReference>
<feature type="transmembrane region" description="Helical" evidence="1">
    <location>
        <begin position="237"/>
        <end position="258"/>
    </location>
</feature>
<feature type="transmembrane region" description="Helical" evidence="1">
    <location>
        <begin position="93"/>
        <end position="112"/>
    </location>
</feature>
<reference evidence="3 4" key="1">
    <citation type="submission" date="2018-03" db="EMBL/GenBank/DDBJ databases">
        <title>Genomic Encyclopedia of Type Strains, Phase III (KMG-III): the genomes of soil and plant-associated and newly described type strains.</title>
        <authorList>
            <person name="Whitman W."/>
        </authorList>
    </citation>
    <scope>NUCLEOTIDE SEQUENCE [LARGE SCALE GENOMIC DNA]</scope>
    <source>
        <strain evidence="3 4">CGMCC 1.07653</strain>
    </source>
</reference>
<feature type="transmembrane region" description="Helical" evidence="1">
    <location>
        <begin position="124"/>
        <end position="144"/>
    </location>
</feature>
<evidence type="ECO:0000313" key="4">
    <source>
        <dbReference type="Proteomes" id="UP000242310"/>
    </source>
</evidence>
<keyword evidence="1" id="KW-0812">Transmembrane</keyword>
<evidence type="ECO:0000256" key="1">
    <source>
        <dbReference type="SAM" id="Phobius"/>
    </source>
</evidence>
<dbReference type="RefSeq" id="WP_106589335.1">
    <property type="nucleotide sequence ID" value="NZ_PYAV01000011.1"/>
</dbReference>
<accession>A0A2P8HAG6</accession>
<keyword evidence="1" id="KW-0472">Membrane</keyword>
<name>A0A2P8HAG6_9BACI</name>
<dbReference type="InterPro" id="IPR014194">
    <property type="entry name" value="Spore_III_AE"/>
</dbReference>
<dbReference type="AlphaFoldDB" id="A0A2P8HAG6"/>
<protein>
    <submittedName>
        <fullName evidence="3">Stage III sporulation protein AE</fullName>
    </submittedName>
</protein>
<sequence>MKLLVMLAALLLLLGADVQEQSPEDYQNEQLERLGMEEVEEFWEEISQSYGPFLPESEKDDVSEWVSEHGGTELSDWISAGVQFFFHELSANIQLLGTLILLAVFSTLLRALQNAFEQETVSRVAYSVVFIVLFILVANSFYVAMDYARDAVGNMVHFMIALLPMMLALLATTGAVTSAALFHPLIIFFVNTSGLLIESVVLPLLFLSALLSIVSFLNERFQLTKLAALLRNTAMGLLGLFLTVFLGVISVQGATAAVSDGIAVRTAKYIAGNFVPIVGRIFTDAADTVLGASMLVKNTVGAAGLLILFLICAFPAIKLLALAAVYYLSAAVLQPLGGGPMLDCLSLLGRTVLFMFAALSVVGLMFFLALTMIIASGNMALMMR</sequence>